<reference evidence="3" key="1">
    <citation type="submission" date="2015-02" db="EMBL/GenBank/DDBJ databases">
        <title>Genome sequencing for Strongylocentrotus purpuratus.</title>
        <authorList>
            <person name="Murali S."/>
            <person name="Liu Y."/>
            <person name="Vee V."/>
            <person name="English A."/>
            <person name="Wang M."/>
            <person name="Skinner E."/>
            <person name="Han Y."/>
            <person name="Muzny D.M."/>
            <person name="Worley K.C."/>
            <person name="Gibbs R.A."/>
        </authorList>
    </citation>
    <scope>NUCLEOTIDE SEQUENCE</scope>
</reference>
<dbReference type="GeneID" id="115924258"/>
<keyword evidence="3" id="KW-1185">Reference proteome</keyword>
<name>A0A7M7NXN4_STRPU</name>
<dbReference type="EnsemblMetazoa" id="XM_030986342">
    <property type="protein sequence ID" value="XP_030842202"/>
    <property type="gene ID" value="LOC115924258"/>
</dbReference>
<evidence type="ECO:0000313" key="3">
    <source>
        <dbReference type="Proteomes" id="UP000007110"/>
    </source>
</evidence>
<proteinExistence type="predicted"/>
<evidence type="ECO:0000313" key="2">
    <source>
        <dbReference type="EnsemblMetazoa" id="XP_030842202"/>
    </source>
</evidence>
<organism evidence="2 3">
    <name type="scientific">Strongylocentrotus purpuratus</name>
    <name type="common">Purple sea urchin</name>
    <dbReference type="NCBI Taxonomy" id="7668"/>
    <lineage>
        <taxon>Eukaryota</taxon>
        <taxon>Metazoa</taxon>
        <taxon>Echinodermata</taxon>
        <taxon>Eleutherozoa</taxon>
        <taxon>Echinozoa</taxon>
        <taxon>Echinoidea</taxon>
        <taxon>Euechinoidea</taxon>
        <taxon>Echinacea</taxon>
        <taxon>Camarodonta</taxon>
        <taxon>Echinidea</taxon>
        <taxon>Strongylocentrotidae</taxon>
        <taxon>Strongylocentrotus</taxon>
    </lineage>
</organism>
<reference evidence="2" key="2">
    <citation type="submission" date="2021-01" db="UniProtKB">
        <authorList>
            <consortium name="EnsemblMetazoa"/>
        </authorList>
    </citation>
    <scope>IDENTIFICATION</scope>
</reference>
<feature type="transmembrane region" description="Helical" evidence="1">
    <location>
        <begin position="281"/>
        <end position="303"/>
    </location>
</feature>
<dbReference type="InParanoid" id="A0A7M7NXN4"/>
<sequence>MVEVLFHSLTGGFKIPILFVSIILMNLYGCKSTQLSKIQGQEANLIFPYPCDSTEVTLLHHLSTAPFYRSTDGSALSLPPFQVNRFHVQNRIKNRNCSLDLTITNLMRIDAGKYISLVYKDGKSIVDHTTRVELQIDYPPGKASCDVSEGKGGDWVSIDCTANVGSLSGKIECYQDGVWMPSLTDPSETVTLLTQTILIRKSLPVFCCSSFLDEKKERCECKDTGLFITDDDSNDPCPPLEITTMPLPTTLTENNQSDYYSNMTSSIPINMETCNFDSIQFIISITIESIVLILVFVMVYKMIKRVRNTELIKYAPLTLCCWPISSNNKKDLNDTVFSLSQV</sequence>
<dbReference type="KEGG" id="spu:115924258"/>
<dbReference type="RefSeq" id="XP_030842202.1">
    <property type="nucleotide sequence ID" value="XM_030986342.1"/>
</dbReference>
<keyword evidence="1" id="KW-1133">Transmembrane helix</keyword>
<protein>
    <submittedName>
        <fullName evidence="2">Uncharacterized protein</fullName>
    </submittedName>
</protein>
<dbReference type="OMA" id="KDICACN"/>
<evidence type="ECO:0000256" key="1">
    <source>
        <dbReference type="SAM" id="Phobius"/>
    </source>
</evidence>
<dbReference type="Proteomes" id="UP000007110">
    <property type="component" value="Unassembled WGS sequence"/>
</dbReference>
<keyword evidence="1" id="KW-0812">Transmembrane</keyword>
<accession>A0A7M7NXN4</accession>
<keyword evidence="1" id="KW-0472">Membrane</keyword>
<dbReference type="AlphaFoldDB" id="A0A7M7NXN4"/>